<dbReference type="RefSeq" id="WP_175590845.1">
    <property type="nucleotide sequence ID" value="NZ_JABWGN010000007.1"/>
</dbReference>
<keyword evidence="2" id="KW-1185">Reference proteome</keyword>
<accession>A0A7Y6I7Y0</accession>
<comment type="caution">
    <text evidence="1">The sequence shown here is derived from an EMBL/GenBank/DDBJ whole genome shotgun (WGS) entry which is preliminary data.</text>
</comment>
<protein>
    <submittedName>
        <fullName evidence="1">Uncharacterized protein</fullName>
    </submittedName>
</protein>
<gene>
    <name evidence="1" type="ORF">HTZ77_18335</name>
</gene>
<organism evidence="1 2">
    <name type="scientific">Nonomuraea montanisoli</name>
    <dbReference type="NCBI Taxonomy" id="2741721"/>
    <lineage>
        <taxon>Bacteria</taxon>
        <taxon>Bacillati</taxon>
        <taxon>Actinomycetota</taxon>
        <taxon>Actinomycetes</taxon>
        <taxon>Streptosporangiales</taxon>
        <taxon>Streptosporangiaceae</taxon>
        <taxon>Nonomuraea</taxon>
    </lineage>
</organism>
<dbReference type="Proteomes" id="UP000586042">
    <property type="component" value="Unassembled WGS sequence"/>
</dbReference>
<sequence length="344" mass="35997">MVTPIRPMLSPTALSGARVLSPATLMTTLLIASGGTMVALRIYAGVTAPEIDPAALRKAAAAFRRLADDLNGPEQPPQTGKAGKAGGVAEMADDAAASVWNNNGGQSVDAFARLYILRIMGFPPAFAKDCRVIAAGCDAYAGLVEAVRKQLAELDKAILQLLWLVCFQPLTTALYGVAQAMAAAQMARLVKLAQAVKAVFGLNVGRVLQICLPGYVLTTLNYAVVDGAAYATGALALDALSDASNGRPTRSRGENAEEFGEIVAGNTGYILGYDVAKLGLPGPATRGSEMVARLVGSGFGYTPVKSALDEDDDQIMTTPEEWASKIEGHGLRALIFPPGWRFGR</sequence>
<dbReference type="EMBL" id="JABWGN010000007">
    <property type="protein sequence ID" value="NUW33372.1"/>
    <property type="molecule type" value="Genomic_DNA"/>
</dbReference>
<evidence type="ECO:0000313" key="2">
    <source>
        <dbReference type="Proteomes" id="UP000586042"/>
    </source>
</evidence>
<dbReference type="AlphaFoldDB" id="A0A7Y6I7Y0"/>
<reference evidence="1 2" key="1">
    <citation type="submission" date="2020-06" db="EMBL/GenBank/DDBJ databases">
        <title>Nonomuraea sp. SMC257, a novel actinomycete isolated from soil.</title>
        <authorList>
            <person name="Chanama M."/>
        </authorList>
    </citation>
    <scope>NUCLEOTIDE SEQUENCE [LARGE SCALE GENOMIC DNA]</scope>
    <source>
        <strain evidence="1 2">SMC257</strain>
    </source>
</reference>
<evidence type="ECO:0000313" key="1">
    <source>
        <dbReference type="EMBL" id="NUW33372.1"/>
    </source>
</evidence>
<proteinExistence type="predicted"/>
<name>A0A7Y6I7Y0_9ACTN</name>